<dbReference type="eggNOG" id="ENOG50330CC">
    <property type="taxonomic scope" value="Bacteria"/>
</dbReference>
<keyword evidence="3" id="KW-1185">Reference proteome</keyword>
<accession>F6DT77</accession>
<reference evidence="3" key="1">
    <citation type="submission" date="2011-05" db="EMBL/GenBank/DDBJ databases">
        <title>Complete sequence of Desulfotomaculum ruminis DSM 2154.</title>
        <authorList>
            <person name="Lucas S."/>
            <person name="Copeland A."/>
            <person name="Lapidus A."/>
            <person name="Cheng J.-F."/>
            <person name="Goodwin L."/>
            <person name="Pitluck S."/>
            <person name="Lu M."/>
            <person name="Detter J.C."/>
            <person name="Han C."/>
            <person name="Tapia R."/>
            <person name="Land M."/>
            <person name="Hauser L."/>
            <person name="Kyrpides N."/>
            <person name="Ivanova N."/>
            <person name="Mikhailova N."/>
            <person name="Pagani I."/>
            <person name="Stams A.J.M."/>
            <person name="Plugge C.M."/>
            <person name="Muyzer G."/>
            <person name="Kuever J."/>
            <person name="Parshina S.N."/>
            <person name="Ivanova A.E."/>
            <person name="Nazina T.N."/>
            <person name="Brambilla E."/>
            <person name="Spring S."/>
            <person name="Klenk H.-P."/>
            <person name="Woyke T."/>
        </authorList>
    </citation>
    <scope>NUCLEOTIDE SEQUENCE [LARGE SCALE GENOMIC DNA]</scope>
    <source>
        <strain evidence="3">ATCC 23193 / DSM 2154 / NCIB 8452 / DL</strain>
    </source>
</reference>
<evidence type="ECO:0000313" key="3">
    <source>
        <dbReference type="Proteomes" id="UP000009234"/>
    </source>
</evidence>
<dbReference type="HOGENOM" id="CLU_097083_2_0_9"/>
<name>F6DT77_DESRL</name>
<dbReference type="EMBL" id="CP002780">
    <property type="protein sequence ID" value="AEG61182.1"/>
    <property type="molecule type" value="Genomic_DNA"/>
</dbReference>
<dbReference type="KEGG" id="dru:Desru_2969"/>
<organism evidence="2 3">
    <name type="scientific">Desulforamulus ruminis (strain ATCC 23193 / DSM 2154 / NCIMB 8452 / DL)</name>
    <name type="common">Desulfotomaculum ruminis</name>
    <dbReference type="NCBI Taxonomy" id="696281"/>
    <lineage>
        <taxon>Bacteria</taxon>
        <taxon>Bacillati</taxon>
        <taxon>Bacillota</taxon>
        <taxon>Clostridia</taxon>
        <taxon>Eubacteriales</taxon>
        <taxon>Peptococcaceae</taxon>
        <taxon>Desulforamulus</taxon>
    </lineage>
</organism>
<dbReference type="AlphaFoldDB" id="F6DT77"/>
<dbReference type="STRING" id="696281.Desru_2969"/>
<proteinExistence type="predicted"/>
<feature type="transmembrane region" description="Helical" evidence="1">
    <location>
        <begin position="133"/>
        <end position="155"/>
    </location>
</feature>
<sequence length="233" mass="26580">MGLGLLLALVLLSKIKVHLKYFRQEEDDTVSLEFFLFAGLIHYKLELPVLIFQKEKSGVSLKTRTELETGGKASREIAGKPGEFKIESLEEAIAKFREWWLLLQNIKNDIERFLRRIHLQRFFWTIRIGTPDAAATGLLTGLIWAAMGGITAYLFHRVSAKGEKPVLKVEPDFRKQGFSTSFDCIFKIRVGHIMVTGIKILIKMVYRRGVKHFGRASHSRSDENCHGEYQGNG</sequence>
<protein>
    <recommendedName>
        <fullName evidence="4">DUF2953 domain-containing protein</fullName>
    </recommendedName>
</protein>
<evidence type="ECO:0000313" key="2">
    <source>
        <dbReference type="EMBL" id="AEG61182.1"/>
    </source>
</evidence>
<keyword evidence="1" id="KW-0812">Transmembrane</keyword>
<dbReference type="InterPro" id="IPR021338">
    <property type="entry name" value="DUF2953"/>
</dbReference>
<gene>
    <name evidence="2" type="ordered locus">Desru_2969</name>
</gene>
<evidence type="ECO:0000256" key="1">
    <source>
        <dbReference type="SAM" id="Phobius"/>
    </source>
</evidence>
<evidence type="ECO:0008006" key="4">
    <source>
        <dbReference type="Google" id="ProtNLM"/>
    </source>
</evidence>
<reference evidence="2 3" key="2">
    <citation type="journal article" date="2012" name="Stand. Genomic Sci.">
        <title>Complete genome sequence of the sulfate-reducing firmicute Desulfotomaculum ruminis type strain (DL(T)).</title>
        <authorList>
            <person name="Spring S."/>
            <person name="Visser M."/>
            <person name="Lu M."/>
            <person name="Copeland A."/>
            <person name="Lapidus A."/>
            <person name="Lucas S."/>
            <person name="Cheng J.F."/>
            <person name="Han C."/>
            <person name="Tapia R."/>
            <person name="Goodwin L.A."/>
            <person name="Pitluck S."/>
            <person name="Ivanova N."/>
            <person name="Land M."/>
            <person name="Hauser L."/>
            <person name="Larimer F."/>
            <person name="Rohde M."/>
            <person name="Goker M."/>
            <person name="Detter J.C."/>
            <person name="Kyrpides N.C."/>
            <person name="Woyke T."/>
            <person name="Schaap P.J."/>
            <person name="Plugge C.M."/>
            <person name="Muyzer G."/>
            <person name="Kuever J."/>
            <person name="Pereira I.A."/>
            <person name="Parshina S.N."/>
            <person name="Bernier-Latmani R."/>
            <person name="Stams A.J."/>
            <person name="Klenk H.P."/>
        </authorList>
    </citation>
    <scope>NUCLEOTIDE SEQUENCE [LARGE SCALE GENOMIC DNA]</scope>
    <source>
        <strain evidence="3">ATCC 23193 / DSM 2154 / NCIB 8452 / DL</strain>
    </source>
</reference>
<dbReference type="Proteomes" id="UP000009234">
    <property type="component" value="Chromosome"/>
</dbReference>
<keyword evidence="1" id="KW-0472">Membrane</keyword>
<keyword evidence="1" id="KW-1133">Transmembrane helix</keyword>
<dbReference type="Pfam" id="PF11167">
    <property type="entry name" value="DUF2953"/>
    <property type="match status" value="1"/>
</dbReference>